<dbReference type="AlphaFoldDB" id="A0A7S7AJB6"/>
<organism evidence="1 2">
    <name type="scientific">Acinetobacter piscicola</name>
    <dbReference type="NCBI Taxonomy" id="2006115"/>
    <lineage>
        <taxon>Bacteria</taxon>
        <taxon>Pseudomonadati</taxon>
        <taxon>Pseudomonadota</taxon>
        <taxon>Gammaproteobacteria</taxon>
        <taxon>Moraxellales</taxon>
        <taxon>Moraxellaceae</taxon>
        <taxon>Acinetobacter</taxon>
    </lineage>
</organism>
<keyword evidence="2" id="KW-1185">Reference proteome</keyword>
<reference evidence="1 2" key="1">
    <citation type="submission" date="2020-02" db="EMBL/GenBank/DDBJ databases">
        <title>Tigecycline-resistant Acinetobacter species from pigs and migratory birds.</title>
        <authorList>
            <person name="Chen C."/>
            <person name="Sun J."/>
            <person name="Liao X.-P."/>
            <person name="Liu Y.-H."/>
        </authorList>
    </citation>
    <scope>NUCLEOTIDE SEQUENCE [LARGE SCALE GENOMIC DNA]</scope>
    <source>
        <strain evidence="1 2">YH12207_T</strain>
    </source>
</reference>
<proteinExistence type="predicted"/>
<accession>A0A7S7AJB6</accession>
<evidence type="ECO:0000313" key="1">
    <source>
        <dbReference type="EMBL" id="QOW47869.1"/>
    </source>
</evidence>
<dbReference type="Proteomes" id="UP000593966">
    <property type="component" value="Chromosome"/>
</dbReference>
<evidence type="ECO:0000313" key="2">
    <source>
        <dbReference type="Proteomes" id="UP000593966"/>
    </source>
</evidence>
<name>A0A7S7AJB6_9GAMM</name>
<protein>
    <submittedName>
        <fullName evidence="1">Uncharacterized protein</fullName>
    </submittedName>
</protein>
<sequence length="76" mass="8997">MHFDDVEFEVDWDLAPENAVAWEMRESGCFKWFCNVDGGLDFEDAPSFGYTGDWRNSLRKRPEMEVERHALRGEHE</sequence>
<gene>
    <name evidence="1" type="ORF">G0028_06190</name>
</gene>
<dbReference type="EMBL" id="CP048659">
    <property type="protein sequence ID" value="QOW47869.1"/>
    <property type="molecule type" value="Genomic_DNA"/>
</dbReference>